<dbReference type="AlphaFoldDB" id="A0A3Q7G3B8"/>
<evidence type="ECO:0000313" key="3">
    <source>
        <dbReference type="Proteomes" id="UP000004994"/>
    </source>
</evidence>
<protein>
    <recommendedName>
        <fullName evidence="1">F-box domain-containing protein</fullName>
    </recommendedName>
</protein>
<name>A0A3Q7G3B8_SOLLC</name>
<evidence type="ECO:0000259" key="1">
    <source>
        <dbReference type="Pfam" id="PF00646"/>
    </source>
</evidence>
<accession>A0A3Q7G3B8</accession>
<organism evidence="2">
    <name type="scientific">Solanum lycopersicum</name>
    <name type="common">Tomato</name>
    <name type="synonym">Lycopersicon esculentum</name>
    <dbReference type="NCBI Taxonomy" id="4081"/>
    <lineage>
        <taxon>Eukaryota</taxon>
        <taxon>Viridiplantae</taxon>
        <taxon>Streptophyta</taxon>
        <taxon>Embryophyta</taxon>
        <taxon>Tracheophyta</taxon>
        <taxon>Spermatophyta</taxon>
        <taxon>Magnoliopsida</taxon>
        <taxon>eudicotyledons</taxon>
        <taxon>Gunneridae</taxon>
        <taxon>Pentapetalae</taxon>
        <taxon>asterids</taxon>
        <taxon>lamiids</taxon>
        <taxon>Solanales</taxon>
        <taxon>Solanaceae</taxon>
        <taxon>Solanoideae</taxon>
        <taxon>Solaneae</taxon>
        <taxon>Solanum</taxon>
        <taxon>Solanum subgen. Lycopersicon</taxon>
    </lineage>
</organism>
<reference evidence="2" key="1">
    <citation type="journal article" date="2012" name="Nature">
        <title>The tomato genome sequence provides insights into fleshy fruit evolution.</title>
        <authorList>
            <consortium name="Tomato Genome Consortium"/>
        </authorList>
    </citation>
    <scope>NUCLEOTIDE SEQUENCE [LARGE SCALE GENOMIC DNA]</scope>
    <source>
        <strain evidence="2">cv. Heinz 1706</strain>
    </source>
</reference>
<keyword evidence="3" id="KW-1185">Reference proteome</keyword>
<dbReference type="Proteomes" id="UP000004994">
    <property type="component" value="Chromosome 4"/>
</dbReference>
<reference evidence="2" key="2">
    <citation type="submission" date="2019-01" db="UniProtKB">
        <authorList>
            <consortium name="EnsemblPlants"/>
        </authorList>
    </citation>
    <scope>IDENTIFICATION</scope>
    <source>
        <strain evidence="2">cv. Heinz 1706</strain>
    </source>
</reference>
<dbReference type="Gramene" id="Solyc04g049871.1.1">
    <property type="protein sequence ID" value="Solyc04g049871.1.1"/>
    <property type="gene ID" value="Solyc04g049871.1"/>
</dbReference>
<evidence type="ECO:0000313" key="2">
    <source>
        <dbReference type="EnsemblPlants" id="Solyc04g049871.1.1"/>
    </source>
</evidence>
<sequence length="116" mass="14029">NLNIRLISDILSRLSFRDFFRLSTLSKDWKYICWRIPNVKFDETVWKTPEDLTSPTIGFIPNIDSFLRLPNFFFNCYAFRHLYLKECEIQLPCFFKEFNNLIRLILKFVILSSDTF</sequence>
<dbReference type="InterPro" id="IPR001810">
    <property type="entry name" value="F-box_dom"/>
</dbReference>
<proteinExistence type="predicted"/>
<dbReference type="InParanoid" id="A0A3Q7G3B8"/>
<dbReference type="Pfam" id="PF00646">
    <property type="entry name" value="F-box"/>
    <property type="match status" value="1"/>
</dbReference>
<dbReference type="SUPFAM" id="SSF81383">
    <property type="entry name" value="F-box domain"/>
    <property type="match status" value="1"/>
</dbReference>
<dbReference type="EnsemblPlants" id="Solyc04g049871.1.1">
    <property type="protein sequence ID" value="Solyc04g049871.1.1"/>
    <property type="gene ID" value="Solyc04g049871.1"/>
</dbReference>
<feature type="domain" description="F-box" evidence="1">
    <location>
        <begin position="2"/>
        <end position="33"/>
    </location>
</feature>
<dbReference type="InterPro" id="IPR036047">
    <property type="entry name" value="F-box-like_dom_sf"/>
</dbReference>